<dbReference type="InterPro" id="IPR023862">
    <property type="entry name" value="CHP03960_rSAM"/>
</dbReference>
<organism evidence="2 3">
    <name type="scientific">Cloacibacillus porcorum</name>
    <dbReference type="NCBI Taxonomy" id="1197717"/>
    <lineage>
        <taxon>Bacteria</taxon>
        <taxon>Thermotogati</taxon>
        <taxon>Synergistota</taxon>
        <taxon>Synergistia</taxon>
        <taxon>Synergistales</taxon>
        <taxon>Synergistaceae</taxon>
        <taxon>Cloacibacillus</taxon>
    </lineage>
</organism>
<dbReference type="SMART" id="SM00729">
    <property type="entry name" value="Elp3"/>
    <property type="match status" value="1"/>
</dbReference>
<dbReference type="Proteomes" id="UP000093044">
    <property type="component" value="Chromosome"/>
</dbReference>
<dbReference type="GeneID" id="83057394"/>
<dbReference type="STRING" id="1197717.BED41_05955"/>
<keyword evidence="3" id="KW-1185">Reference proteome</keyword>
<proteinExistence type="predicted"/>
<dbReference type="InterPro" id="IPR007197">
    <property type="entry name" value="rSAM"/>
</dbReference>
<accession>A0A1B2I3X1</accession>
<sequence>MQGAIEEGRLRRLLSSVKRPSRYIGGEWGSGPVKEGEDLVRICYAFPDLYEVGMSYLGFQILYPLTKSLPYADAERVYTPWPDMEAAMRDSGTPIWALESKRPLTDFDAVGFTLQYELSYTNILTILDLAGIPFRSSERGEEHPLILAGGIGALAPEPVAPFIDAFMVGDGEVLIPEVLKCLHGLKGAKRAEKLAALAAIEGVYVPALYDGSKKIRRRIAEDLDGAFYHTSMIVPNTGIVHDRVAVQVFKGCTRGCRFCQAGIIDRPLRERSAESVCEQVKGLLASTGWEEVGLLSLATCDWNGLPEAMEKFAPMLADNQIKLSLPSLRVDAFSVNLAAGLESMRKGGLTFAPEAGTQRLRDVINKGVTDEAIEAALDETFSHGWDRVKLYFMMGLPTETAEDLAGILDICNRAVSIAKRHKRRGDVNASVAGFVPKAHTPFQWEAQASIAELRERGRGLKSSLKNRKVSLSYHEPEQTFLEGVFARGDSRLAAAVEEAWRRGARFDGWTEYFNFDLWTAVFADLGIDAAGYTAARGVDDKLPWDHIDCGVTKDFLLREREKALAAVTTGDCRGGCNGCGWQGRTKAKGCPHVEN</sequence>
<dbReference type="SFLD" id="SFLDS00029">
    <property type="entry name" value="Radical_SAM"/>
    <property type="match status" value="1"/>
</dbReference>
<dbReference type="InterPro" id="IPR023404">
    <property type="entry name" value="rSAM_horseshoe"/>
</dbReference>
<evidence type="ECO:0000259" key="1">
    <source>
        <dbReference type="PROSITE" id="PS51918"/>
    </source>
</evidence>
<dbReference type="AlphaFoldDB" id="A0A1B2I3X1"/>
<dbReference type="EMBL" id="CP016757">
    <property type="protein sequence ID" value="ANZ44674.1"/>
    <property type="molecule type" value="Genomic_DNA"/>
</dbReference>
<dbReference type="PROSITE" id="PS51918">
    <property type="entry name" value="RADICAL_SAM"/>
    <property type="match status" value="1"/>
</dbReference>
<protein>
    <submittedName>
        <fullName evidence="2">B12-binding domain-containing radical SAM protein</fullName>
    </submittedName>
</protein>
<evidence type="ECO:0000313" key="3">
    <source>
        <dbReference type="Proteomes" id="UP000093044"/>
    </source>
</evidence>
<dbReference type="SFLD" id="SFLDG01082">
    <property type="entry name" value="B12-binding_domain_containing"/>
    <property type="match status" value="1"/>
</dbReference>
<reference evidence="2" key="1">
    <citation type="submission" date="2016-08" db="EMBL/GenBank/DDBJ databases">
        <title>Complete genome of Cloacibacillus porcorum.</title>
        <authorList>
            <person name="Looft T."/>
            <person name="Bayles D.O."/>
            <person name="Alt D.P."/>
        </authorList>
    </citation>
    <scope>NUCLEOTIDE SEQUENCE [LARGE SCALE GENOMIC DNA]</scope>
    <source>
        <strain evidence="2">CL-84</strain>
    </source>
</reference>
<gene>
    <name evidence="2" type="ORF">BED41_05955</name>
</gene>
<dbReference type="InterPro" id="IPR006638">
    <property type="entry name" value="Elp3/MiaA/NifB-like_rSAM"/>
</dbReference>
<dbReference type="PANTHER" id="PTHR42731">
    <property type="entry name" value="SLL1084 PROTEIN"/>
    <property type="match status" value="1"/>
</dbReference>
<dbReference type="NCBIfam" id="TIGR03960">
    <property type="entry name" value="rSAM_fuse_unch"/>
    <property type="match status" value="1"/>
</dbReference>
<dbReference type="InterPro" id="IPR045784">
    <property type="entry name" value="Radical_SAM_N2"/>
</dbReference>
<dbReference type="PANTHER" id="PTHR42731:SF1">
    <property type="entry name" value="RADICAL SAM DOMAIN PROTEIN"/>
    <property type="match status" value="1"/>
</dbReference>
<evidence type="ECO:0000313" key="2">
    <source>
        <dbReference type="EMBL" id="ANZ44674.1"/>
    </source>
</evidence>
<dbReference type="GO" id="GO:0051536">
    <property type="term" value="F:iron-sulfur cluster binding"/>
    <property type="evidence" value="ECO:0007669"/>
    <property type="project" value="InterPro"/>
</dbReference>
<dbReference type="SUPFAM" id="SSF102114">
    <property type="entry name" value="Radical SAM enzymes"/>
    <property type="match status" value="1"/>
</dbReference>
<dbReference type="Gene3D" id="3.80.30.20">
    <property type="entry name" value="tm_1862 like domain"/>
    <property type="match status" value="1"/>
</dbReference>
<feature type="domain" description="Radical SAM core" evidence="1">
    <location>
        <begin position="236"/>
        <end position="470"/>
    </location>
</feature>
<dbReference type="RefSeq" id="WP_066744054.1">
    <property type="nucleotide sequence ID" value="NZ_CP016757.1"/>
</dbReference>
<dbReference type="InterPro" id="IPR058240">
    <property type="entry name" value="rSAM_sf"/>
</dbReference>
<dbReference type="OrthoDB" id="9806827at2"/>
<dbReference type="Pfam" id="PF19864">
    <property type="entry name" value="Radical_SAM_N2"/>
    <property type="match status" value="1"/>
</dbReference>
<name>A0A1B2I3X1_9BACT</name>
<dbReference type="KEGG" id="cpor:BED41_05955"/>
<dbReference type="GO" id="GO:0003824">
    <property type="term" value="F:catalytic activity"/>
    <property type="evidence" value="ECO:0007669"/>
    <property type="project" value="InterPro"/>
</dbReference>
<dbReference type="Pfam" id="PF04055">
    <property type="entry name" value="Radical_SAM"/>
    <property type="match status" value="1"/>
</dbReference>